<dbReference type="STRING" id="861298.SAMN04488136_12538"/>
<evidence type="ECO:0000256" key="1">
    <source>
        <dbReference type="SAM" id="Phobius"/>
    </source>
</evidence>
<dbReference type="EMBL" id="FNDD01000025">
    <property type="protein sequence ID" value="SDH70628.1"/>
    <property type="molecule type" value="Genomic_DNA"/>
</dbReference>
<dbReference type="AlphaFoldDB" id="A0A1G8EL51"/>
<evidence type="ECO:0008006" key="4">
    <source>
        <dbReference type="Google" id="ProtNLM"/>
    </source>
</evidence>
<name>A0A1G8EL51_9VIBR</name>
<dbReference type="InterPro" id="IPR021806">
    <property type="entry name" value="DUF3379"/>
</dbReference>
<dbReference type="Proteomes" id="UP000198854">
    <property type="component" value="Unassembled WGS sequence"/>
</dbReference>
<dbReference type="RefSeq" id="WP_093277108.1">
    <property type="nucleotide sequence ID" value="NZ_FNDD01000025.1"/>
</dbReference>
<sequence>MDDLEFRRRIMADPKARDAEILAALQSSESNAQFAEEVLELDAQLEKALKIDVPEDLADRILFTQTTHSLPITNRFSRKMFALAASIAFIAGLLIGQLQWHNILIPPAYASLPDMAIAHVQNEKAFVQGIDEQASNVQINAKMQPLAAKLTAQFPYHVYYLNHCGFGKANAVHLVFAGEKGKVTLFLVPLPSDKVTQFDQQGMRGVVEPLKQSSLIIVGQQNEDISKITAKILPIIQPMN</sequence>
<accession>A0A1G8EL51</accession>
<feature type="transmembrane region" description="Helical" evidence="1">
    <location>
        <begin position="80"/>
        <end position="100"/>
    </location>
</feature>
<keyword evidence="1" id="KW-1133">Transmembrane helix</keyword>
<dbReference type="Pfam" id="PF11859">
    <property type="entry name" value="DUF3379"/>
    <property type="match status" value="1"/>
</dbReference>
<evidence type="ECO:0000313" key="2">
    <source>
        <dbReference type="EMBL" id="SDH70628.1"/>
    </source>
</evidence>
<keyword evidence="1" id="KW-0812">Transmembrane</keyword>
<keyword evidence="3" id="KW-1185">Reference proteome</keyword>
<proteinExistence type="predicted"/>
<dbReference type="OrthoDB" id="6195578at2"/>
<evidence type="ECO:0000313" key="3">
    <source>
        <dbReference type="Proteomes" id="UP000198854"/>
    </source>
</evidence>
<reference evidence="2 3" key="1">
    <citation type="submission" date="2016-10" db="EMBL/GenBank/DDBJ databases">
        <authorList>
            <person name="de Groot N.N."/>
        </authorList>
    </citation>
    <scope>NUCLEOTIDE SEQUENCE [LARGE SCALE GENOMIC DNA]</scope>
    <source>
        <strain evidence="2 3">CGMCC 1.10228</strain>
    </source>
</reference>
<organism evidence="2 3">
    <name type="scientific">Vibrio xiamenensis</name>
    <dbReference type="NCBI Taxonomy" id="861298"/>
    <lineage>
        <taxon>Bacteria</taxon>
        <taxon>Pseudomonadati</taxon>
        <taxon>Pseudomonadota</taxon>
        <taxon>Gammaproteobacteria</taxon>
        <taxon>Vibrionales</taxon>
        <taxon>Vibrionaceae</taxon>
        <taxon>Vibrio</taxon>
    </lineage>
</organism>
<protein>
    <recommendedName>
        <fullName evidence="4">DUF3379 domain-containing protein</fullName>
    </recommendedName>
</protein>
<gene>
    <name evidence="2" type="ORF">SAMN04488136_12538</name>
</gene>
<keyword evidence="1" id="KW-0472">Membrane</keyword>